<dbReference type="EC" id="3.1.21.3" evidence="3"/>
<gene>
    <name evidence="12" type="ORF">LG35_10435</name>
</gene>
<evidence type="ECO:0000256" key="8">
    <source>
        <dbReference type="ARBA" id="ARBA00022801"/>
    </source>
</evidence>
<dbReference type="InterPro" id="IPR007409">
    <property type="entry name" value="Restrct_endonuc_type1_HsdR_N"/>
</dbReference>
<keyword evidence="9" id="KW-0067">ATP-binding</keyword>
<evidence type="ECO:0000256" key="10">
    <source>
        <dbReference type="ARBA" id="ARBA00023125"/>
    </source>
</evidence>
<dbReference type="Gene3D" id="3.90.1570.50">
    <property type="match status" value="1"/>
</dbReference>
<dbReference type="EMBL" id="JRGF01000053">
    <property type="protein sequence ID" value="KHE39184.1"/>
    <property type="molecule type" value="Genomic_DNA"/>
</dbReference>
<reference evidence="12 13" key="1">
    <citation type="submission" date="2014-09" db="EMBL/GenBank/DDBJ databases">
        <title>Alistipes sp. 627, sp. nov., a novel member of the family Rikenellaceae isolated from human faeces.</title>
        <authorList>
            <person name="Shkoporov A.N."/>
            <person name="Chaplin A.V."/>
            <person name="Motuzova O.V."/>
            <person name="Kafarskaia L.I."/>
            <person name="Khokhlova E.V."/>
            <person name="Efimov B.A."/>
        </authorList>
    </citation>
    <scope>NUCLEOTIDE SEQUENCE [LARGE SCALE GENOMIC DNA]</scope>
    <source>
        <strain evidence="12 13">627</strain>
    </source>
</reference>
<keyword evidence="13" id="KW-1185">Reference proteome</keyword>
<evidence type="ECO:0000256" key="4">
    <source>
        <dbReference type="ARBA" id="ARBA00022722"/>
    </source>
</evidence>
<keyword evidence="6" id="KW-0680">Restriction system</keyword>
<evidence type="ECO:0000256" key="6">
    <source>
        <dbReference type="ARBA" id="ARBA00022747"/>
    </source>
</evidence>
<evidence type="ECO:0000259" key="11">
    <source>
        <dbReference type="Pfam" id="PF04313"/>
    </source>
</evidence>
<evidence type="ECO:0000256" key="5">
    <source>
        <dbReference type="ARBA" id="ARBA00022741"/>
    </source>
</evidence>
<dbReference type="Pfam" id="PF04313">
    <property type="entry name" value="HSDR_N"/>
    <property type="match status" value="1"/>
</dbReference>
<keyword evidence="7" id="KW-0255">Endonuclease</keyword>
<dbReference type="CDD" id="cd22332">
    <property type="entry name" value="HsdR_N"/>
    <property type="match status" value="1"/>
</dbReference>
<protein>
    <recommendedName>
        <fullName evidence="3">type I site-specific deoxyribonuclease</fullName>
        <ecNumber evidence="3">3.1.21.3</ecNumber>
    </recommendedName>
</protein>
<organism evidence="12 13">
    <name type="scientific">Alistipes inops</name>
    <dbReference type="NCBI Taxonomy" id="1501391"/>
    <lineage>
        <taxon>Bacteria</taxon>
        <taxon>Pseudomonadati</taxon>
        <taxon>Bacteroidota</taxon>
        <taxon>Bacteroidia</taxon>
        <taxon>Bacteroidales</taxon>
        <taxon>Rikenellaceae</taxon>
        <taxon>Alistipes</taxon>
    </lineage>
</organism>
<dbReference type="Proteomes" id="UP000030889">
    <property type="component" value="Unassembled WGS sequence"/>
</dbReference>
<evidence type="ECO:0000256" key="7">
    <source>
        <dbReference type="ARBA" id="ARBA00022759"/>
    </source>
</evidence>
<evidence type="ECO:0000313" key="13">
    <source>
        <dbReference type="Proteomes" id="UP000030889"/>
    </source>
</evidence>
<accession>A0ABR4YH66</accession>
<dbReference type="PANTHER" id="PTHR30195:SF16">
    <property type="entry name" value="TYPE I RESTRICTION ENZYME ENDONUCLEASE SUBUNIT"/>
    <property type="match status" value="1"/>
</dbReference>
<evidence type="ECO:0000256" key="1">
    <source>
        <dbReference type="ARBA" id="ARBA00000851"/>
    </source>
</evidence>
<evidence type="ECO:0000256" key="3">
    <source>
        <dbReference type="ARBA" id="ARBA00012654"/>
    </source>
</evidence>
<dbReference type="PANTHER" id="PTHR30195">
    <property type="entry name" value="TYPE I SITE-SPECIFIC DEOXYRIBONUCLEASE PROTEIN SUBUNIT M AND R"/>
    <property type="match status" value="1"/>
</dbReference>
<evidence type="ECO:0000256" key="2">
    <source>
        <dbReference type="ARBA" id="ARBA00008598"/>
    </source>
</evidence>
<evidence type="ECO:0000313" key="12">
    <source>
        <dbReference type="EMBL" id="KHE39184.1"/>
    </source>
</evidence>
<keyword evidence="10" id="KW-0238">DNA-binding</keyword>
<evidence type="ECO:0000256" key="9">
    <source>
        <dbReference type="ARBA" id="ARBA00022840"/>
    </source>
</evidence>
<keyword evidence="5" id="KW-0547">Nucleotide-binding</keyword>
<keyword evidence="4" id="KW-0540">Nuclease</keyword>
<name>A0ABR4YH66_9BACT</name>
<comment type="catalytic activity">
    <reaction evidence="1">
        <text>Endonucleolytic cleavage of DNA to give random double-stranded fragments with terminal 5'-phosphates, ATP is simultaneously hydrolyzed.</text>
        <dbReference type="EC" id="3.1.21.3"/>
    </reaction>
</comment>
<comment type="similarity">
    <text evidence="2">Belongs to the HsdR family.</text>
</comment>
<comment type="caution">
    <text evidence="12">The sequence shown here is derived from an EMBL/GenBank/DDBJ whole genome shotgun (WGS) entry which is preliminary data.</text>
</comment>
<feature type="domain" description="Restriction endonuclease type I HsdR N-terminal" evidence="11">
    <location>
        <begin position="6"/>
        <end position="161"/>
    </location>
</feature>
<keyword evidence="8" id="KW-0378">Hydrolase</keyword>
<sequence length="190" mass="22429">MDYEYVQIAEEKNLQANFKQQLEIHNRKRLAEHGRTEFTEEEFDKILIYLEGGTRFEKAKKLREFYPLDTADGKRIWVEFLDCQQWCQNEFQVSNQITVEGRKKCRYDVTILINGLPLVQIELKRRGVELKQAYNQIQRYHKTSFHGLFDYIQLFVISNGVKPATLPTIRTAVTSLHSTGRMPPIIRSMN</sequence>
<proteinExistence type="inferred from homology"/>
<dbReference type="InterPro" id="IPR051268">
    <property type="entry name" value="Type-I_R_enzyme_R_subunit"/>
</dbReference>